<protein>
    <recommendedName>
        <fullName evidence="2">Antitoxin</fullName>
    </recommendedName>
</protein>
<evidence type="ECO:0000256" key="1">
    <source>
        <dbReference type="ARBA" id="ARBA00009981"/>
    </source>
</evidence>
<dbReference type="InterPro" id="IPR036165">
    <property type="entry name" value="YefM-like_sf"/>
</dbReference>
<name>A0ABW1JPV1_9NOCA</name>
<sequence length="79" mass="8814">MPSMSAREFNQDVSAAKRAAAEGPVIITDRGEDAFVLLSIDEYRRMKADSQDLVSRLSMDDDIEFEPAPLQVELRVADL</sequence>
<reference evidence="4" key="1">
    <citation type="journal article" date="2019" name="Int. J. Syst. Evol. Microbiol.">
        <title>The Global Catalogue of Microorganisms (GCM) 10K type strain sequencing project: providing services to taxonomists for standard genome sequencing and annotation.</title>
        <authorList>
            <consortium name="The Broad Institute Genomics Platform"/>
            <consortium name="The Broad Institute Genome Sequencing Center for Infectious Disease"/>
            <person name="Wu L."/>
            <person name="Ma J."/>
        </authorList>
    </citation>
    <scope>NUCLEOTIDE SEQUENCE [LARGE SCALE GENOMIC DNA]</scope>
    <source>
        <strain evidence="4">CCUG 36956</strain>
    </source>
</reference>
<dbReference type="InterPro" id="IPR006442">
    <property type="entry name" value="Antitoxin_Phd/YefM"/>
</dbReference>
<dbReference type="SUPFAM" id="SSF143120">
    <property type="entry name" value="YefM-like"/>
    <property type="match status" value="1"/>
</dbReference>
<evidence type="ECO:0000256" key="2">
    <source>
        <dbReference type="RuleBase" id="RU362080"/>
    </source>
</evidence>
<gene>
    <name evidence="3" type="ORF">ACFP3H_08655</name>
</gene>
<dbReference type="NCBIfam" id="TIGR01552">
    <property type="entry name" value="phd_fam"/>
    <property type="match status" value="1"/>
</dbReference>
<dbReference type="Proteomes" id="UP001596223">
    <property type="component" value="Unassembled WGS sequence"/>
</dbReference>
<accession>A0ABW1JPV1</accession>
<dbReference type="EMBL" id="JBHSQN010000003">
    <property type="protein sequence ID" value="MFC6011119.1"/>
    <property type="molecule type" value="Genomic_DNA"/>
</dbReference>
<organism evidence="3 4">
    <name type="scientific">Nocardia lasii</name>
    <dbReference type="NCBI Taxonomy" id="1616107"/>
    <lineage>
        <taxon>Bacteria</taxon>
        <taxon>Bacillati</taxon>
        <taxon>Actinomycetota</taxon>
        <taxon>Actinomycetes</taxon>
        <taxon>Mycobacteriales</taxon>
        <taxon>Nocardiaceae</taxon>
        <taxon>Nocardia</taxon>
    </lineage>
</organism>
<comment type="function">
    <text evidence="2">Antitoxin component of a type II toxin-antitoxin (TA) system.</text>
</comment>
<dbReference type="Pfam" id="PF02604">
    <property type="entry name" value="PhdYeFM_antitox"/>
    <property type="match status" value="1"/>
</dbReference>
<keyword evidence="4" id="KW-1185">Reference proteome</keyword>
<proteinExistence type="inferred from homology"/>
<comment type="caution">
    <text evidence="3">The sequence shown here is derived from an EMBL/GenBank/DDBJ whole genome shotgun (WGS) entry which is preliminary data.</text>
</comment>
<evidence type="ECO:0000313" key="4">
    <source>
        <dbReference type="Proteomes" id="UP001596223"/>
    </source>
</evidence>
<evidence type="ECO:0000313" key="3">
    <source>
        <dbReference type="EMBL" id="MFC6011119.1"/>
    </source>
</evidence>
<comment type="similarity">
    <text evidence="1 2">Belongs to the phD/YefM antitoxin family.</text>
</comment>
<dbReference type="Gene3D" id="3.40.1620.10">
    <property type="entry name" value="YefM-like domain"/>
    <property type="match status" value="1"/>
</dbReference>
<dbReference type="RefSeq" id="WP_378602161.1">
    <property type="nucleotide sequence ID" value="NZ_JBHSQN010000003.1"/>
</dbReference>